<feature type="coiled-coil region" evidence="1">
    <location>
        <begin position="394"/>
        <end position="421"/>
    </location>
</feature>
<accession>A0A6G3QNN9</accession>
<dbReference type="RefSeq" id="WP_164337198.1">
    <property type="nucleotide sequence ID" value="NZ_JAAGMD010000049.1"/>
</dbReference>
<feature type="region of interest" description="Disordered" evidence="2">
    <location>
        <begin position="454"/>
        <end position="531"/>
    </location>
</feature>
<protein>
    <submittedName>
        <fullName evidence="3">Uncharacterized protein</fullName>
    </submittedName>
</protein>
<feature type="coiled-coil region" evidence="1">
    <location>
        <begin position="317"/>
        <end position="344"/>
    </location>
</feature>
<dbReference type="EMBL" id="JAAGMD010000049">
    <property type="protein sequence ID" value="NEA84817.1"/>
    <property type="molecule type" value="Genomic_DNA"/>
</dbReference>
<feature type="compositionally biased region" description="Low complexity" evidence="2">
    <location>
        <begin position="467"/>
        <end position="481"/>
    </location>
</feature>
<name>A0A6G3QNN9_9ACTN</name>
<organism evidence="3">
    <name type="scientific">Streptomyces sp. SID14436</name>
    <dbReference type="NCBI Taxonomy" id="2706070"/>
    <lineage>
        <taxon>Bacteria</taxon>
        <taxon>Bacillati</taxon>
        <taxon>Actinomycetota</taxon>
        <taxon>Actinomycetes</taxon>
        <taxon>Kitasatosporales</taxon>
        <taxon>Streptomycetaceae</taxon>
        <taxon>Streptomyces</taxon>
    </lineage>
</organism>
<evidence type="ECO:0000313" key="3">
    <source>
        <dbReference type="EMBL" id="NEA84817.1"/>
    </source>
</evidence>
<dbReference type="AlphaFoldDB" id="A0A6G3QNN9"/>
<feature type="coiled-coil region" evidence="1">
    <location>
        <begin position="188"/>
        <end position="232"/>
    </location>
</feature>
<evidence type="ECO:0000256" key="2">
    <source>
        <dbReference type="SAM" id="MobiDB-lite"/>
    </source>
</evidence>
<comment type="caution">
    <text evidence="3">The sequence shown here is derived from an EMBL/GenBank/DDBJ whole genome shotgun (WGS) entry which is preliminary data.</text>
</comment>
<gene>
    <name evidence="3" type="ORF">G3I53_01720</name>
</gene>
<reference evidence="3" key="1">
    <citation type="submission" date="2020-01" db="EMBL/GenBank/DDBJ databases">
        <title>Insect and environment-associated Actinomycetes.</title>
        <authorList>
            <person name="Currrie C."/>
            <person name="Chevrette M."/>
            <person name="Carlson C."/>
            <person name="Stubbendieck R."/>
            <person name="Wendt-Pienkowski E."/>
        </authorList>
    </citation>
    <scope>NUCLEOTIDE SEQUENCE</scope>
    <source>
        <strain evidence="3">SID14436</strain>
    </source>
</reference>
<evidence type="ECO:0000256" key="1">
    <source>
        <dbReference type="SAM" id="Coils"/>
    </source>
</evidence>
<keyword evidence="1" id="KW-0175">Coiled coil</keyword>
<feature type="compositionally biased region" description="Basic and acidic residues" evidence="2">
    <location>
        <begin position="486"/>
        <end position="515"/>
    </location>
</feature>
<proteinExistence type="predicted"/>
<sequence>MAENYPLVEQREYGRPDKRVGWPTRRPVRDDNDIPRIAPHQVRVYRVGDDYIEDPGMLRPDDPVVTRAGSVTVVDRRIEVPVGVETRIPSREAGEFTLRITFYCTVTDACAVVRDGVTDLEALLLGHLRDVPGLTEDGHDLPIDGSATVRDRIDARLTAYHEMRPAPLSGLRVRCGLVEVRTPAEHAEDVARLELERHQAERDRLREEMQQEADLRRSVLEAELELRREELRSTGALHKEHFRQDEELKKEHGRQKFESLRARFTRESESDSQRHDLTLRAERNRFNRDELTSDFTLIGNDPLLADFNAWRQGDITADELSNRLREAENRRDELEDRRGRTRFEDELKKRSLDREEAHWRIERKDRRKELDRQARRDAAAARQHEDDRRFDLELEDRRHRRQEEREDAQLLREERREQRRENLAAWTALSKQAFDRGLFDGQLTDPSAHINRIQDITYDQVRPTAPDPDAAGRPIPGAAPRSIPHQLHETDGRAGRDGTDGDPGRSPDPDAHPEQDDWDLGGTDAEANLGH</sequence>